<evidence type="ECO:0000313" key="7">
    <source>
        <dbReference type="EMBL" id="MCQ5121828.1"/>
    </source>
</evidence>
<keyword evidence="5 6" id="KW-0472">Membrane</keyword>
<dbReference type="Pfam" id="PF01169">
    <property type="entry name" value="GDT1"/>
    <property type="match status" value="2"/>
</dbReference>
<feature type="transmembrane region" description="Helical" evidence="6">
    <location>
        <begin position="189"/>
        <end position="207"/>
    </location>
</feature>
<feature type="transmembrane region" description="Helical" evidence="6">
    <location>
        <begin position="131"/>
        <end position="153"/>
    </location>
</feature>
<reference evidence="7 8" key="1">
    <citation type="submission" date="2022-06" db="EMBL/GenBank/DDBJ databases">
        <title>Isolation of gut microbiota from human fecal samples.</title>
        <authorList>
            <person name="Pamer E.G."/>
            <person name="Barat B."/>
            <person name="Waligurski E."/>
            <person name="Medina S."/>
            <person name="Paddock L."/>
            <person name="Mostad J."/>
        </authorList>
    </citation>
    <scope>NUCLEOTIDE SEQUENCE [LARGE SCALE GENOMIC DNA]</scope>
    <source>
        <strain evidence="7 8">DFI.6.1</strain>
    </source>
</reference>
<proteinExistence type="inferred from homology"/>
<protein>
    <recommendedName>
        <fullName evidence="6">GDT1 family protein</fullName>
    </recommendedName>
</protein>
<comment type="similarity">
    <text evidence="2 6">Belongs to the GDT1 family.</text>
</comment>
<feature type="transmembrane region" description="Helical" evidence="6">
    <location>
        <begin position="61"/>
        <end position="82"/>
    </location>
</feature>
<comment type="caution">
    <text evidence="7">The sequence shown here is derived from an EMBL/GenBank/DDBJ whole genome shotgun (WGS) entry which is preliminary data.</text>
</comment>
<evidence type="ECO:0000256" key="4">
    <source>
        <dbReference type="ARBA" id="ARBA00022989"/>
    </source>
</evidence>
<accession>A0ABT1SKT9</accession>
<evidence type="ECO:0000256" key="6">
    <source>
        <dbReference type="RuleBase" id="RU365102"/>
    </source>
</evidence>
<feature type="transmembrane region" description="Helical" evidence="6">
    <location>
        <begin position="94"/>
        <end position="111"/>
    </location>
</feature>
<evidence type="ECO:0000256" key="5">
    <source>
        <dbReference type="ARBA" id="ARBA00023136"/>
    </source>
</evidence>
<keyword evidence="8" id="KW-1185">Reference proteome</keyword>
<evidence type="ECO:0000256" key="2">
    <source>
        <dbReference type="ARBA" id="ARBA00009190"/>
    </source>
</evidence>
<sequence length="213" mass="23443">MFESALLIFIAEMADKTQFMVMALCTQYPSMIVAVGMALGAVVISFLSTGAAHLLTHFLPLVYLQAAASGLFLLFGFASLWMRKEKEQETKGKRRFPLISIAFGFVIAELGDKTQLSTIALAAHESQLAVFLGASLGLIAANLLAIFAGKLLLKKLDPRYLDLAGSILFLYFGFASFMELELMSESTSLLFLLLIVFLYWLSALHLLKRTEIS</sequence>
<dbReference type="EMBL" id="JANGCH010000007">
    <property type="protein sequence ID" value="MCQ5121828.1"/>
    <property type="molecule type" value="Genomic_DNA"/>
</dbReference>
<name>A0ABT1SKT9_9FIRM</name>
<evidence type="ECO:0000313" key="8">
    <source>
        <dbReference type="Proteomes" id="UP001524435"/>
    </source>
</evidence>
<organism evidence="7 8">
    <name type="scientific">Massilicoli timonensis</name>
    <dbReference type="NCBI Taxonomy" id="2015901"/>
    <lineage>
        <taxon>Bacteria</taxon>
        <taxon>Bacillati</taxon>
        <taxon>Bacillota</taxon>
        <taxon>Erysipelotrichia</taxon>
        <taxon>Erysipelotrichales</taxon>
        <taxon>Erysipelotrichaceae</taxon>
        <taxon>Massilicoli</taxon>
    </lineage>
</organism>
<dbReference type="PANTHER" id="PTHR12608:SF1">
    <property type="entry name" value="TRANSMEMBRANE PROTEIN 165"/>
    <property type="match status" value="1"/>
</dbReference>
<keyword evidence="4 6" id="KW-1133">Transmembrane helix</keyword>
<evidence type="ECO:0000256" key="1">
    <source>
        <dbReference type="ARBA" id="ARBA00004141"/>
    </source>
</evidence>
<gene>
    <name evidence="7" type="ORF">NE663_06080</name>
</gene>
<dbReference type="Proteomes" id="UP001524435">
    <property type="component" value="Unassembled WGS sequence"/>
</dbReference>
<dbReference type="RefSeq" id="WP_178200270.1">
    <property type="nucleotide sequence ID" value="NZ_CALVCM010000013.1"/>
</dbReference>
<evidence type="ECO:0000256" key="3">
    <source>
        <dbReference type="ARBA" id="ARBA00022692"/>
    </source>
</evidence>
<keyword evidence="3 6" id="KW-0812">Transmembrane</keyword>
<dbReference type="InterPro" id="IPR001727">
    <property type="entry name" value="GDT1-like"/>
</dbReference>
<feature type="transmembrane region" description="Helical" evidence="6">
    <location>
        <begin position="32"/>
        <end position="55"/>
    </location>
</feature>
<dbReference type="PANTHER" id="PTHR12608">
    <property type="entry name" value="TRANSMEMBRANE PROTEIN HTP-1 RELATED"/>
    <property type="match status" value="1"/>
</dbReference>
<feature type="transmembrane region" description="Helical" evidence="6">
    <location>
        <begin position="160"/>
        <end position="177"/>
    </location>
</feature>
<comment type="subcellular location">
    <subcellularLocation>
        <location evidence="1 6">Membrane</location>
        <topology evidence="1 6">Multi-pass membrane protein</topology>
    </subcellularLocation>
</comment>